<evidence type="ECO:0000256" key="2">
    <source>
        <dbReference type="ARBA" id="ARBA00022525"/>
    </source>
</evidence>
<evidence type="ECO:0000256" key="9">
    <source>
        <dbReference type="SAM" id="SignalP"/>
    </source>
</evidence>
<dbReference type="InterPro" id="IPR009003">
    <property type="entry name" value="Peptidase_S1_PA"/>
</dbReference>
<dbReference type="Pfam" id="PF00089">
    <property type="entry name" value="Trypsin"/>
    <property type="match status" value="2"/>
</dbReference>
<dbReference type="EMBL" id="JBEHCU010007557">
    <property type="protein sequence ID" value="KAL1394554.1"/>
    <property type="molecule type" value="Genomic_DNA"/>
</dbReference>
<reference evidence="11 12" key="1">
    <citation type="submission" date="2024-05" db="EMBL/GenBank/DDBJ databases">
        <title>Culex pipiens pipiens assembly and annotation.</title>
        <authorList>
            <person name="Alout H."/>
            <person name="Durand T."/>
        </authorList>
    </citation>
    <scope>NUCLEOTIDE SEQUENCE [LARGE SCALE GENOMIC DNA]</scope>
    <source>
        <strain evidence="11">HA-2024</strain>
        <tissue evidence="11">Whole body</tissue>
    </source>
</reference>
<dbReference type="Proteomes" id="UP001562425">
    <property type="component" value="Unassembled WGS sequence"/>
</dbReference>
<dbReference type="CDD" id="cd00190">
    <property type="entry name" value="Tryp_SPc"/>
    <property type="match status" value="1"/>
</dbReference>
<dbReference type="InterPro" id="IPR043504">
    <property type="entry name" value="Peptidase_S1_PA_chymotrypsin"/>
</dbReference>
<feature type="domain" description="Peptidase S1" evidence="10">
    <location>
        <begin position="32"/>
        <end position="240"/>
    </location>
</feature>
<comment type="subcellular location">
    <subcellularLocation>
        <location evidence="1">Secreted</location>
    </subcellularLocation>
</comment>
<sequence>MLRLAVIAALIVATLQQNSEYKFKCGVRQFNLTGLATSHDWSAAGDWPWHVAVFVQPEEVEGHVCSGVLISLKFALTTDGCVTNRDGEQSWAKHTTLQLGRDTIGEQSQRYQVSSIERFGELALLKFDDLDFFTSYIQPICINQVASGKGKFGTVVGWDKEDRLTGIKLQIVGNDQCNEKSDSDVLCLKNDPNICDDGEIVYLRRGSSWFMGGFMSNFCGTNVLFNGLLKYVSWIRRITKLHYLEESDESCQPIDVEPEPFYYLLSHFPSSCGKYTVNKIAGGHAASVFEFPWMAIVLYREDGSDKLSPLCMGSLINQRYVMTTAQCANGDPFKPYRVRLGEHTIDQEEDCNANDEEDCAPPVLDVDVECSLGHQGYDHGTKLNNIGLIRLARAVQFQDHIQPICLPGTYDLARTQLPNYIVSGWGRNETRQRMKSLRKAIVSSVDEAKCRTQYALFGLTLAEDQFCAEAGAGSSGNSCHGDVGAPLGYTAGYYGTQQFVQFGIAAFGTFGCREAPSVYTNVSVHVGWIIGNIRP</sequence>
<accession>A0ABD1D4K9</accession>
<comment type="caution">
    <text evidence="11">The sequence shown here is derived from an EMBL/GenBank/DDBJ whole genome shotgun (WGS) entry which is preliminary data.</text>
</comment>
<dbReference type="InterPro" id="IPR051487">
    <property type="entry name" value="Ser/Thr_Proteases_Immune/Dev"/>
</dbReference>
<feature type="chain" id="PRO_5044759501" description="Peptidase S1 domain-containing protein" evidence="9">
    <location>
        <begin position="17"/>
        <end position="535"/>
    </location>
</feature>
<keyword evidence="6" id="KW-1015">Disulfide bond</keyword>
<keyword evidence="2" id="KW-0964">Secreted</keyword>
<evidence type="ECO:0000256" key="3">
    <source>
        <dbReference type="ARBA" id="ARBA00022588"/>
    </source>
</evidence>
<evidence type="ECO:0000256" key="8">
    <source>
        <dbReference type="ARBA" id="ARBA00024195"/>
    </source>
</evidence>
<comment type="similarity">
    <text evidence="8">Belongs to the peptidase S1 family. CLIP subfamily.</text>
</comment>
<gene>
    <name evidence="11" type="ORF">pipiens_003025</name>
</gene>
<dbReference type="FunFam" id="2.40.10.10:FF:000028">
    <property type="entry name" value="Serine protease easter"/>
    <property type="match status" value="1"/>
</dbReference>
<dbReference type="PRINTS" id="PR00722">
    <property type="entry name" value="CHYMOTRYPSIN"/>
</dbReference>
<dbReference type="SUPFAM" id="SSF50494">
    <property type="entry name" value="Trypsin-like serine proteases"/>
    <property type="match status" value="2"/>
</dbReference>
<keyword evidence="12" id="KW-1185">Reference proteome</keyword>
<evidence type="ECO:0000256" key="6">
    <source>
        <dbReference type="ARBA" id="ARBA00023157"/>
    </source>
</evidence>
<keyword evidence="5" id="KW-0391">Immunity</keyword>
<name>A0ABD1D4K9_CULPP</name>
<dbReference type="InterPro" id="IPR001254">
    <property type="entry name" value="Trypsin_dom"/>
</dbReference>
<protein>
    <recommendedName>
        <fullName evidence="10">Peptidase S1 domain-containing protein</fullName>
    </recommendedName>
</protein>
<feature type="domain" description="Peptidase S1" evidence="10">
    <location>
        <begin position="280"/>
        <end position="534"/>
    </location>
</feature>
<evidence type="ECO:0000259" key="10">
    <source>
        <dbReference type="PROSITE" id="PS50240"/>
    </source>
</evidence>
<feature type="signal peptide" evidence="9">
    <location>
        <begin position="1"/>
        <end position="16"/>
    </location>
</feature>
<dbReference type="PANTHER" id="PTHR24256">
    <property type="entry name" value="TRYPTASE-RELATED"/>
    <property type="match status" value="1"/>
</dbReference>
<dbReference type="GO" id="GO:0045087">
    <property type="term" value="P:innate immune response"/>
    <property type="evidence" value="ECO:0007669"/>
    <property type="project" value="UniProtKB-KW"/>
</dbReference>
<dbReference type="PROSITE" id="PS50240">
    <property type="entry name" value="TRYPSIN_DOM"/>
    <property type="match status" value="2"/>
</dbReference>
<evidence type="ECO:0000256" key="7">
    <source>
        <dbReference type="ARBA" id="ARBA00023180"/>
    </source>
</evidence>
<keyword evidence="7" id="KW-0325">Glycoprotein</keyword>
<dbReference type="SMART" id="SM00020">
    <property type="entry name" value="Tryp_SPc"/>
    <property type="match status" value="1"/>
</dbReference>
<evidence type="ECO:0000256" key="5">
    <source>
        <dbReference type="ARBA" id="ARBA00022859"/>
    </source>
</evidence>
<evidence type="ECO:0000313" key="11">
    <source>
        <dbReference type="EMBL" id="KAL1394554.1"/>
    </source>
</evidence>
<dbReference type="GO" id="GO:0005576">
    <property type="term" value="C:extracellular region"/>
    <property type="evidence" value="ECO:0007669"/>
    <property type="project" value="UniProtKB-SubCell"/>
</dbReference>
<dbReference type="AlphaFoldDB" id="A0ABD1D4K9"/>
<keyword evidence="3" id="KW-0399">Innate immunity</keyword>
<evidence type="ECO:0000313" key="12">
    <source>
        <dbReference type="Proteomes" id="UP001562425"/>
    </source>
</evidence>
<keyword evidence="4 9" id="KW-0732">Signal</keyword>
<evidence type="ECO:0000256" key="4">
    <source>
        <dbReference type="ARBA" id="ARBA00022729"/>
    </source>
</evidence>
<proteinExistence type="inferred from homology"/>
<dbReference type="Gene3D" id="2.40.10.10">
    <property type="entry name" value="Trypsin-like serine proteases"/>
    <property type="match status" value="3"/>
</dbReference>
<evidence type="ECO:0000256" key="1">
    <source>
        <dbReference type="ARBA" id="ARBA00004613"/>
    </source>
</evidence>
<dbReference type="InterPro" id="IPR001314">
    <property type="entry name" value="Peptidase_S1A"/>
</dbReference>
<organism evidence="11 12">
    <name type="scientific">Culex pipiens pipiens</name>
    <name type="common">Northern house mosquito</name>
    <dbReference type="NCBI Taxonomy" id="38569"/>
    <lineage>
        <taxon>Eukaryota</taxon>
        <taxon>Metazoa</taxon>
        <taxon>Ecdysozoa</taxon>
        <taxon>Arthropoda</taxon>
        <taxon>Hexapoda</taxon>
        <taxon>Insecta</taxon>
        <taxon>Pterygota</taxon>
        <taxon>Neoptera</taxon>
        <taxon>Endopterygota</taxon>
        <taxon>Diptera</taxon>
        <taxon>Nematocera</taxon>
        <taxon>Culicoidea</taxon>
        <taxon>Culicidae</taxon>
        <taxon>Culicinae</taxon>
        <taxon>Culicini</taxon>
        <taxon>Culex</taxon>
        <taxon>Culex</taxon>
    </lineage>
</organism>